<dbReference type="EMBL" id="JBBKTW010000004">
    <property type="protein sequence ID" value="MEN2989127.1"/>
    <property type="molecule type" value="Genomic_DNA"/>
</dbReference>
<name>A0ABU9YK36_9PROT</name>
<protein>
    <recommendedName>
        <fullName evidence="4">HAMP domain-containing protein</fullName>
    </recommendedName>
</protein>
<keyword evidence="1" id="KW-0472">Membrane</keyword>
<comment type="caution">
    <text evidence="2">The sequence shown here is derived from an EMBL/GenBank/DDBJ whole genome shotgun (WGS) entry which is preliminary data.</text>
</comment>
<gene>
    <name evidence="2" type="ORF">WG926_12500</name>
</gene>
<dbReference type="RefSeq" id="WP_345933861.1">
    <property type="nucleotide sequence ID" value="NZ_JBBKTV010000006.1"/>
</dbReference>
<evidence type="ECO:0000313" key="3">
    <source>
        <dbReference type="Proteomes" id="UP001413721"/>
    </source>
</evidence>
<accession>A0ABU9YK36</accession>
<evidence type="ECO:0008006" key="4">
    <source>
        <dbReference type="Google" id="ProtNLM"/>
    </source>
</evidence>
<dbReference type="Proteomes" id="UP001413721">
    <property type="component" value="Unassembled WGS sequence"/>
</dbReference>
<keyword evidence="1" id="KW-0812">Transmembrane</keyword>
<keyword evidence="1" id="KW-1133">Transmembrane helix</keyword>
<sequence length="193" mass="20079">MDLREQAKSQYETIVATLTARNLPGGDRILADIGINPALVAGAAAARASYDATITRIDGVLARLDGGGTPAMTPADWTALCQTPFEALEVLSFSALDNAAERAAEMTADGRRALITDAVIIALLVVAVAVAVLTIRRRFARLSTAIGRLSAGDYDTPIDALNHDGARSGCWPTAFGKPRPACGVSSAASATRR</sequence>
<proteinExistence type="predicted"/>
<evidence type="ECO:0000256" key="1">
    <source>
        <dbReference type="SAM" id="Phobius"/>
    </source>
</evidence>
<reference evidence="2 3" key="1">
    <citation type="submission" date="2024-03" db="EMBL/GenBank/DDBJ databases">
        <title>High-quality draft genome sequencing of Tistrella sp. BH-R2-4.</title>
        <authorList>
            <person name="Dong C."/>
        </authorList>
    </citation>
    <scope>NUCLEOTIDE SEQUENCE [LARGE SCALE GENOMIC DNA]</scope>
    <source>
        <strain evidence="2 3">BH-R2-4</strain>
    </source>
</reference>
<keyword evidence="3" id="KW-1185">Reference proteome</keyword>
<evidence type="ECO:0000313" key="2">
    <source>
        <dbReference type="EMBL" id="MEN2989127.1"/>
    </source>
</evidence>
<organism evidence="2 3">
    <name type="scientific">Tistrella arctica</name>
    <dbReference type="NCBI Taxonomy" id="3133430"/>
    <lineage>
        <taxon>Bacteria</taxon>
        <taxon>Pseudomonadati</taxon>
        <taxon>Pseudomonadota</taxon>
        <taxon>Alphaproteobacteria</taxon>
        <taxon>Geminicoccales</taxon>
        <taxon>Geminicoccaceae</taxon>
        <taxon>Tistrella</taxon>
    </lineage>
</organism>
<feature type="transmembrane region" description="Helical" evidence="1">
    <location>
        <begin position="114"/>
        <end position="135"/>
    </location>
</feature>